<feature type="transmembrane region" description="Helical" evidence="1">
    <location>
        <begin position="39"/>
        <end position="61"/>
    </location>
</feature>
<keyword evidence="1" id="KW-1133">Transmembrane helix</keyword>
<feature type="transmembrane region" description="Helical" evidence="1">
    <location>
        <begin position="12"/>
        <end position="33"/>
    </location>
</feature>
<keyword evidence="1" id="KW-0472">Membrane</keyword>
<evidence type="ECO:0000313" key="3">
    <source>
        <dbReference type="Proteomes" id="UP000676409"/>
    </source>
</evidence>
<proteinExistence type="predicted"/>
<dbReference type="EMBL" id="CP073078">
    <property type="protein sequence ID" value="QUD87162.1"/>
    <property type="molecule type" value="Genomic_DNA"/>
</dbReference>
<dbReference type="RefSeq" id="WP_211937214.1">
    <property type="nucleotide sequence ID" value="NZ_CP073078.1"/>
</dbReference>
<keyword evidence="1" id="KW-0812">Transmembrane</keyword>
<keyword evidence="3" id="KW-1185">Reference proteome</keyword>
<evidence type="ECO:0000256" key="1">
    <source>
        <dbReference type="SAM" id="Phobius"/>
    </source>
</evidence>
<reference evidence="2" key="1">
    <citation type="submission" date="2021-04" db="EMBL/GenBank/DDBJ databases">
        <title>The complete genome sequence of Caulobacter sp. S6.</title>
        <authorList>
            <person name="Tang Y."/>
            <person name="Ouyang W."/>
            <person name="Liu Q."/>
            <person name="Huang B."/>
            <person name="Guo Z."/>
            <person name="Lei P."/>
        </authorList>
    </citation>
    <scope>NUCLEOTIDE SEQUENCE</scope>
    <source>
        <strain evidence="2">S6</strain>
    </source>
</reference>
<accession>A0A975FYH2</accession>
<dbReference type="KEGG" id="caul:KCG34_19185"/>
<organism evidence="2 3">
    <name type="scientific">Phenylobacterium montanum</name>
    <dbReference type="NCBI Taxonomy" id="2823693"/>
    <lineage>
        <taxon>Bacteria</taxon>
        <taxon>Pseudomonadati</taxon>
        <taxon>Pseudomonadota</taxon>
        <taxon>Alphaproteobacteria</taxon>
        <taxon>Caulobacterales</taxon>
        <taxon>Caulobacteraceae</taxon>
        <taxon>Phenylobacterium</taxon>
    </lineage>
</organism>
<sequence length="78" mass="8930">MSFSAWMRKIHRWLSVAFTVGFIVNATVIWGLGQKSPPFWMYLLALIPLFLLLPTGVYLFALPYAARWGRRAREVGAT</sequence>
<name>A0A975FYH2_9CAUL</name>
<dbReference type="AlphaFoldDB" id="A0A975FYH2"/>
<dbReference type="Proteomes" id="UP000676409">
    <property type="component" value="Chromosome"/>
</dbReference>
<gene>
    <name evidence="2" type="ORF">KCG34_19185</name>
</gene>
<evidence type="ECO:0000313" key="2">
    <source>
        <dbReference type="EMBL" id="QUD87162.1"/>
    </source>
</evidence>
<protein>
    <submittedName>
        <fullName evidence="2">Uncharacterized protein</fullName>
    </submittedName>
</protein>